<name>A0ABP0FBY8_CLALP</name>
<organism evidence="1 2">
    <name type="scientific">Clavelina lepadiformis</name>
    <name type="common">Light-bulb sea squirt</name>
    <name type="synonym">Ascidia lepadiformis</name>
    <dbReference type="NCBI Taxonomy" id="159417"/>
    <lineage>
        <taxon>Eukaryota</taxon>
        <taxon>Metazoa</taxon>
        <taxon>Chordata</taxon>
        <taxon>Tunicata</taxon>
        <taxon>Ascidiacea</taxon>
        <taxon>Aplousobranchia</taxon>
        <taxon>Clavelinidae</taxon>
        <taxon>Clavelina</taxon>
    </lineage>
</organism>
<keyword evidence="2" id="KW-1185">Reference proteome</keyword>
<gene>
    <name evidence="1" type="ORF">CVLEPA_LOCUS5717</name>
</gene>
<evidence type="ECO:0000313" key="1">
    <source>
        <dbReference type="EMBL" id="CAK8676251.1"/>
    </source>
</evidence>
<protein>
    <submittedName>
        <fullName evidence="1">Uncharacterized protein</fullName>
    </submittedName>
</protein>
<dbReference type="Proteomes" id="UP001642483">
    <property type="component" value="Unassembled WGS sequence"/>
</dbReference>
<evidence type="ECO:0000313" key="2">
    <source>
        <dbReference type="Proteomes" id="UP001642483"/>
    </source>
</evidence>
<comment type="caution">
    <text evidence="1">The sequence shown here is derived from an EMBL/GenBank/DDBJ whole genome shotgun (WGS) entry which is preliminary data.</text>
</comment>
<sequence length="92" mass="10254">MFSDVSKQPLIVIFNKCPDTITNIIGVLSDITKVLFHKNVPPVPAIPDSLPTVFAFGDTNIEHQLHIHSKINHRLSLYLLVINGLLLDLPMT</sequence>
<dbReference type="EMBL" id="CAWYQH010000024">
    <property type="protein sequence ID" value="CAK8676251.1"/>
    <property type="molecule type" value="Genomic_DNA"/>
</dbReference>
<proteinExistence type="predicted"/>
<accession>A0ABP0FBY8</accession>
<reference evidence="1 2" key="1">
    <citation type="submission" date="2024-02" db="EMBL/GenBank/DDBJ databases">
        <authorList>
            <person name="Daric V."/>
            <person name="Darras S."/>
        </authorList>
    </citation>
    <scope>NUCLEOTIDE SEQUENCE [LARGE SCALE GENOMIC DNA]</scope>
</reference>